<gene>
    <name evidence="1" type="ORF">FYJ33_11070</name>
</gene>
<dbReference type="AlphaFoldDB" id="A0A7X2MZF1"/>
<proteinExistence type="predicted"/>
<evidence type="ECO:0000313" key="2">
    <source>
        <dbReference type="Proteomes" id="UP000460287"/>
    </source>
</evidence>
<dbReference type="Proteomes" id="UP000460287">
    <property type="component" value="Unassembled WGS sequence"/>
</dbReference>
<sequence>MIISAEVISQPLSGEYEEVVYDFSSEWKSAYWGWIKFTDDDYSEWVGEFRGEVIGIEISERFNSVLVLTKDCLFLLDRSTNKVVEIVEDPEYVQITLSPQQEYIVASDYEIAVIRESAKKPYYINISGAISCIRFRGWKEDKLILNCEDYLEYGEEIDLSLDSETFEIDIA</sequence>
<dbReference type="RefSeq" id="WP_154531827.1">
    <property type="nucleotide sequence ID" value="NZ_JAQXTV010000159.1"/>
</dbReference>
<dbReference type="EMBL" id="VULX01000018">
    <property type="protein sequence ID" value="MSR91927.1"/>
    <property type="molecule type" value="Genomic_DNA"/>
</dbReference>
<protein>
    <submittedName>
        <fullName evidence="1">Uncharacterized protein</fullName>
    </submittedName>
</protein>
<organism evidence="1 2">
    <name type="scientific">Inconstantimicrobium porci</name>
    <dbReference type="NCBI Taxonomy" id="2652291"/>
    <lineage>
        <taxon>Bacteria</taxon>
        <taxon>Bacillati</taxon>
        <taxon>Bacillota</taxon>
        <taxon>Clostridia</taxon>
        <taxon>Eubacteriales</taxon>
        <taxon>Clostridiaceae</taxon>
        <taxon>Inconstantimicrobium</taxon>
    </lineage>
</organism>
<accession>A0A7X2MZF1</accession>
<reference evidence="1 2" key="1">
    <citation type="submission" date="2019-08" db="EMBL/GenBank/DDBJ databases">
        <title>In-depth cultivation of the pig gut microbiome towards novel bacterial diversity and tailored functional studies.</title>
        <authorList>
            <person name="Wylensek D."/>
            <person name="Hitch T.C.A."/>
            <person name="Clavel T."/>
        </authorList>
    </citation>
    <scope>NUCLEOTIDE SEQUENCE [LARGE SCALE GENOMIC DNA]</scope>
    <source>
        <strain evidence="1 2">WCA-383-APC-5B</strain>
    </source>
</reference>
<name>A0A7X2MZF1_9CLOT</name>
<evidence type="ECO:0000313" key="1">
    <source>
        <dbReference type="EMBL" id="MSR91927.1"/>
    </source>
</evidence>
<keyword evidence="2" id="KW-1185">Reference proteome</keyword>
<comment type="caution">
    <text evidence="1">The sequence shown here is derived from an EMBL/GenBank/DDBJ whole genome shotgun (WGS) entry which is preliminary data.</text>
</comment>